<dbReference type="EMBL" id="JAHRIP010018929">
    <property type="protein sequence ID" value="MEQ2286501.1"/>
    <property type="molecule type" value="Genomic_DNA"/>
</dbReference>
<accession>A0ABV0XYS9</accession>
<gene>
    <name evidence="1" type="ORF">AMECASPLE_003091</name>
</gene>
<proteinExistence type="predicted"/>
<protein>
    <submittedName>
        <fullName evidence="1">Uncharacterized protein</fullName>
    </submittedName>
</protein>
<reference evidence="1 2" key="1">
    <citation type="submission" date="2021-06" db="EMBL/GenBank/DDBJ databases">
        <authorList>
            <person name="Palmer J.M."/>
        </authorList>
    </citation>
    <scope>NUCLEOTIDE SEQUENCE [LARGE SCALE GENOMIC DNA]</scope>
    <source>
        <strain evidence="1 2">AS_MEX2019</strain>
        <tissue evidence="1">Muscle</tissue>
    </source>
</reference>
<dbReference type="Proteomes" id="UP001469553">
    <property type="component" value="Unassembled WGS sequence"/>
</dbReference>
<sequence>MIESTKVGFKISHFVIPFALTRFTSPLVEKQANSITDPSSYLESFPHLHPMFRGKLTMGLTFKTLSRIYTKSVRTPKSYKWPTPRKIQTYKTLQTNTSKQFSLWKSQLNLNVCIQGSTSCSAIYMPTFNHK</sequence>
<name>A0ABV0XYS9_9TELE</name>
<evidence type="ECO:0000313" key="1">
    <source>
        <dbReference type="EMBL" id="MEQ2286501.1"/>
    </source>
</evidence>
<comment type="caution">
    <text evidence="1">The sequence shown here is derived from an EMBL/GenBank/DDBJ whole genome shotgun (WGS) entry which is preliminary data.</text>
</comment>
<keyword evidence="2" id="KW-1185">Reference proteome</keyword>
<evidence type="ECO:0000313" key="2">
    <source>
        <dbReference type="Proteomes" id="UP001469553"/>
    </source>
</evidence>
<organism evidence="1 2">
    <name type="scientific">Ameca splendens</name>
    <dbReference type="NCBI Taxonomy" id="208324"/>
    <lineage>
        <taxon>Eukaryota</taxon>
        <taxon>Metazoa</taxon>
        <taxon>Chordata</taxon>
        <taxon>Craniata</taxon>
        <taxon>Vertebrata</taxon>
        <taxon>Euteleostomi</taxon>
        <taxon>Actinopterygii</taxon>
        <taxon>Neopterygii</taxon>
        <taxon>Teleostei</taxon>
        <taxon>Neoteleostei</taxon>
        <taxon>Acanthomorphata</taxon>
        <taxon>Ovalentaria</taxon>
        <taxon>Atherinomorphae</taxon>
        <taxon>Cyprinodontiformes</taxon>
        <taxon>Goodeidae</taxon>
        <taxon>Ameca</taxon>
    </lineage>
</organism>